<proteinExistence type="predicted"/>
<sequence>MKEIQETSVVLPHKILLSHACSSVVLIVFYSLQSRHSQSRRSLIVLVRRPQCPSSSKRAAKSSCSVEELCHEFIKPPIPEMPWKIQTSSKFMPFFQVCGEGHATGEWAKAGNSQTPLGTQQIYVEDDDDSVFVMLRPLSSFTLAGASKKKSKVSAIDRTLQEYIVLMVDSVNQVASAIQNTATARASQEKKIFIELMTKLSIVPGFFEKEVDTIYNNLSKNPTMI</sequence>
<dbReference type="Proteomes" id="UP001552299">
    <property type="component" value="Unassembled WGS sequence"/>
</dbReference>
<evidence type="ECO:0000313" key="2">
    <source>
        <dbReference type="EMBL" id="KAL0918717.1"/>
    </source>
</evidence>
<comment type="caution">
    <text evidence="2">The sequence shown here is derived from an EMBL/GenBank/DDBJ whole genome shotgun (WGS) entry which is preliminary data.</text>
</comment>
<accession>A0ABD0V7P2</accession>
<keyword evidence="1" id="KW-0472">Membrane</keyword>
<evidence type="ECO:0000256" key="1">
    <source>
        <dbReference type="SAM" id="Phobius"/>
    </source>
</evidence>
<keyword evidence="3" id="KW-1185">Reference proteome</keyword>
<protein>
    <submittedName>
        <fullName evidence="2">Uncharacterized protein</fullName>
    </submittedName>
</protein>
<gene>
    <name evidence="2" type="ORF">M5K25_010741</name>
</gene>
<organism evidence="2 3">
    <name type="scientific">Dendrobium thyrsiflorum</name>
    <name type="common">Pinecone-like raceme dendrobium</name>
    <name type="synonym">Orchid</name>
    <dbReference type="NCBI Taxonomy" id="117978"/>
    <lineage>
        <taxon>Eukaryota</taxon>
        <taxon>Viridiplantae</taxon>
        <taxon>Streptophyta</taxon>
        <taxon>Embryophyta</taxon>
        <taxon>Tracheophyta</taxon>
        <taxon>Spermatophyta</taxon>
        <taxon>Magnoliopsida</taxon>
        <taxon>Liliopsida</taxon>
        <taxon>Asparagales</taxon>
        <taxon>Orchidaceae</taxon>
        <taxon>Epidendroideae</taxon>
        <taxon>Malaxideae</taxon>
        <taxon>Dendrobiinae</taxon>
        <taxon>Dendrobium</taxon>
    </lineage>
</organism>
<keyword evidence="1" id="KW-0812">Transmembrane</keyword>
<keyword evidence="1" id="KW-1133">Transmembrane helix</keyword>
<dbReference type="AlphaFoldDB" id="A0ABD0V7P2"/>
<reference evidence="2 3" key="1">
    <citation type="journal article" date="2024" name="Plant Biotechnol. J.">
        <title>Dendrobium thyrsiflorum genome and its molecular insights into genes involved in important horticultural traits.</title>
        <authorList>
            <person name="Chen B."/>
            <person name="Wang J.Y."/>
            <person name="Zheng P.J."/>
            <person name="Li K.L."/>
            <person name="Liang Y.M."/>
            <person name="Chen X.F."/>
            <person name="Zhang C."/>
            <person name="Zhao X."/>
            <person name="He X."/>
            <person name="Zhang G.Q."/>
            <person name="Liu Z.J."/>
            <person name="Xu Q."/>
        </authorList>
    </citation>
    <scope>NUCLEOTIDE SEQUENCE [LARGE SCALE GENOMIC DNA]</scope>
    <source>
        <strain evidence="2">GZMU011</strain>
    </source>
</reference>
<feature type="transmembrane region" description="Helical" evidence="1">
    <location>
        <begin position="15"/>
        <end position="32"/>
    </location>
</feature>
<dbReference type="EMBL" id="JANQDX010000009">
    <property type="protein sequence ID" value="KAL0918717.1"/>
    <property type="molecule type" value="Genomic_DNA"/>
</dbReference>
<evidence type="ECO:0000313" key="3">
    <source>
        <dbReference type="Proteomes" id="UP001552299"/>
    </source>
</evidence>
<name>A0ABD0V7P2_DENTH</name>